<dbReference type="GO" id="GO:0009401">
    <property type="term" value="P:phosphoenolpyruvate-dependent sugar phosphotransferase system"/>
    <property type="evidence" value="ECO:0007669"/>
    <property type="project" value="UniProtKB-KW"/>
</dbReference>
<dbReference type="NCBIfam" id="TIGR00848">
    <property type="entry name" value="fruA"/>
    <property type="match status" value="1"/>
</dbReference>
<keyword evidence="3 7" id="KW-0762">Sugar transport</keyword>
<dbReference type="InterPro" id="IPR051541">
    <property type="entry name" value="PTS_SugarTrans_NitroReg"/>
</dbReference>
<dbReference type="SUPFAM" id="SSF55804">
    <property type="entry name" value="Phoshotransferase/anion transport protein"/>
    <property type="match status" value="1"/>
</dbReference>
<dbReference type="AlphaFoldDB" id="A0A846UCF3"/>
<accession>A0A846UCF3</accession>
<keyword evidence="2" id="KW-0597">Phosphoprotein</keyword>
<dbReference type="CDD" id="cd00211">
    <property type="entry name" value="PTS_IIA_fru"/>
    <property type="match status" value="1"/>
</dbReference>
<feature type="domain" description="PTS EIIA type-2" evidence="6">
    <location>
        <begin position="5"/>
        <end position="149"/>
    </location>
</feature>
<keyword evidence="1" id="KW-0813">Transport</keyword>
<evidence type="ECO:0000256" key="2">
    <source>
        <dbReference type="ARBA" id="ARBA00022553"/>
    </source>
</evidence>
<dbReference type="PANTHER" id="PTHR47738:SF1">
    <property type="entry name" value="NITROGEN REGULATORY PROTEIN"/>
    <property type="match status" value="1"/>
</dbReference>
<dbReference type="PANTHER" id="PTHR47738">
    <property type="entry name" value="PTS SYSTEM FRUCTOSE-LIKE EIIA COMPONENT-RELATED"/>
    <property type="match status" value="1"/>
</dbReference>
<dbReference type="EMBL" id="JAAVVK010000001">
    <property type="protein sequence ID" value="NKE38198.1"/>
    <property type="molecule type" value="Genomic_DNA"/>
</dbReference>
<comment type="caution">
    <text evidence="7">The sequence shown here is derived from an EMBL/GenBank/DDBJ whole genome shotgun (WGS) entry which is preliminary data.</text>
</comment>
<dbReference type="PROSITE" id="PS51094">
    <property type="entry name" value="PTS_EIIA_TYPE_2"/>
    <property type="match status" value="1"/>
</dbReference>
<sequence length="149" mass="16920">MEKNQILKPEQIFLDIDESSQKETFIKIASVAKELNFINKEKKLIKAFYKREKESSTGFGDGFAIPHARNNDIKKPGIFFLRLKDGVEWDALDGNPVKIVIALIVPLDKASDTHLELLSKVAQRIIKPEVQKVLSTSKDKEKILKELMG</sequence>
<keyword evidence="4" id="KW-0808">Transferase</keyword>
<evidence type="ECO:0000256" key="5">
    <source>
        <dbReference type="ARBA" id="ARBA00022683"/>
    </source>
</evidence>
<dbReference type="Proteomes" id="UP000584587">
    <property type="component" value="Unassembled WGS sequence"/>
</dbReference>
<evidence type="ECO:0000313" key="8">
    <source>
        <dbReference type="Proteomes" id="UP000584587"/>
    </source>
</evidence>
<evidence type="ECO:0000259" key="6">
    <source>
        <dbReference type="PROSITE" id="PS51094"/>
    </source>
</evidence>
<evidence type="ECO:0000313" key="7">
    <source>
        <dbReference type="EMBL" id="NKE38198.1"/>
    </source>
</evidence>
<gene>
    <name evidence="7" type="ORF">HER12_00290</name>
</gene>
<dbReference type="InterPro" id="IPR002178">
    <property type="entry name" value="PTS_EIIA_type-2_dom"/>
</dbReference>
<proteinExistence type="predicted"/>
<dbReference type="InterPro" id="IPR016152">
    <property type="entry name" value="PTrfase/Anion_transptr"/>
</dbReference>
<reference evidence="7 8" key="1">
    <citation type="submission" date="2020-04" db="EMBL/GenBank/DDBJ databases">
        <title>Complete genome sequence of Spiroplasma platyhelix ATCC 51748, an insect isolate.</title>
        <authorList>
            <person name="Green E.A."/>
            <person name="Klassen J.L."/>
        </authorList>
    </citation>
    <scope>NUCLEOTIDE SEQUENCE [LARGE SCALE GENOMIC DNA]</scope>
    <source>
        <strain evidence="7 8">PALS-1</strain>
    </source>
</reference>
<dbReference type="GO" id="GO:0016020">
    <property type="term" value="C:membrane"/>
    <property type="evidence" value="ECO:0007669"/>
    <property type="project" value="InterPro"/>
</dbReference>
<dbReference type="RefSeq" id="WP_168104676.1">
    <property type="nucleotide sequence ID" value="NZ_CP051215.1"/>
</dbReference>
<dbReference type="InterPro" id="IPR004715">
    <property type="entry name" value="PTS_IIA_fruc"/>
</dbReference>
<keyword evidence="8" id="KW-1185">Reference proteome</keyword>
<evidence type="ECO:0000256" key="4">
    <source>
        <dbReference type="ARBA" id="ARBA00022679"/>
    </source>
</evidence>
<evidence type="ECO:0000256" key="3">
    <source>
        <dbReference type="ARBA" id="ARBA00022597"/>
    </source>
</evidence>
<dbReference type="GO" id="GO:0008982">
    <property type="term" value="F:protein-N(PI)-phosphohistidine-sugar phosphotransferase activity"/>
    <property type="evidence" value="ECO:0007669"/>
    <property type="project" value="InterPro"/>
</dbReference>
<dbReference type="GO" id="GO:0030295">
    <property type="term" value="F:protein kinase activator activity"/>
    <property type="evidence" value="ECO:0007669"/>
    <property type="project" value="TreeGrafter"/>
</dbReference>
<name>A0A846UCF3_9MOLU</name>
<protein>
    <submittedName>
        <fullName evidence="7">PTS sugar transporter subunit IIA</fullName>
    </submittedName>
</protein>
<evidence type="ECO:0000256" key="1">
    <source>
        <dbReference type="ARBA" id="ARBA00022448"/>
    </source>
</evidence>
<dbReference type="Pfam" id="PF00359">
    <property type="entry name" value="PTS_EIIA_2"/>
    <property type="match status" value="1"/>
</dbReference>
<keyword evidence="5" id="KW-0598">Phosphotransferase system</keyword>
<dbReference type="Gene3D" id="3.40.930.10">
    <property type="entry name" value="Mannitol-specific EII, Chain A"/>
    <property type="match status" value="1"/>
</dbReference>
<organism evidence="7 8">
    <name type="scientific">Spiroplasma platyhelix PALS-1</name>
    <dbReference type="NCBI Taxonomy" id="1276218"/>
    <lineage>
        <taxon>Bacteria</taxon>
        <taxon>Bacillati</taxon>
        <taxon>Mycoplasmatota</taxon>
        <taxon>Mollicutes</taxon>
        <taxon>Entomoplasmatales</taxon>
        <taxon>Spiroplasmataceae</taxon>
        <taxon>Spiroplasma</taxon>
    </lineage>
</organism>